<comment type="caution">
    <text evidence="3">The sequence shown here is derived from an EMBL/GenBank/DDBJ whole genome shotgun (WGS) entry which is preliminary data.</text>
</comment>
<evidence type="ECO:0000256" key="1">
    <source>
        <dbReference type="SAM" id="MobiDB-lite"/>
    </source>
</evidence>
<dbReference type="Proteomes" id="UP001595647">
    <property type="component" value="Unassembled WGS sequence"/>
</dbReference>
<dbReference type="EMBL" id="JBHRTG010000019">
    <property type="protein sequence ID" value="MFC3165780.1"/>
    <property type="molecule type" value="Genomic_DNA"/>
</dbReference>
<feature type="compositionally biased region" description="Low complexity" evidence="1">
    <location>
        <begin position="28"/>
        <end position="58"/>
    </location>
</feature>
<dbReference type="InterPro" id="IPR012899">
    <property type="entry name" value="LTXXQ"/>
</dbReference>
<keyword evidence="2" id="KW-0732">Signal</keyword>
<evidence type="ECO:0000313" key="4">
    <source>
        <dbReference type="Proteomes" id="UP001595647"/>
    </source>
</evidence>
<feature type="chain" id="PRO_5045219350" evidence="2">
    <location>
        <begin position="23"/>
        <end position="221"/>
    </location>
</feature>
<gene>
    <name evidence="3" type="ORF">ACFOHV_21070</name>
</gene>
<dbReference type="RefSeq" id="WP_182308358.1">
    <property type="nucleotide sequence ID" value="NZ_CP059897.1"/>
</dbReference>
<reference evidence="4" key="1">
    <citation type="journal article" date="2019" name="Int. J. Syst. Evol. Microbiol.">
        <title>The Global Catalogue of Microorganisms (GCM) 10K type strain sequencing project: providing services to taxonomists for standard genome sequencing and annotation.</title>
        <authorList>
            <consortium name="The Broad Institute Genomics Platform"/>
            <consortium name="The Broad Institute Genome Sequencing Center for Infectious Disease"/>
            <person name="Wu L."/>
            <person name="Ma J."/>
        </authorList>
    </citation>
    <scope>NUCLEOTIDE SEQUENCE [LARGE SCALE GENOMIC DNA]</scope>
    <source>
        <strain evidence="4">KCTC 52231</strain>
    </source>
</reference>
<dbReference type="Pfam" id="PF07813">
    <property type="entry name" value="LTXXQ"/>
    <property type="match status" value="1"/>
</dbReference>
<sequence length="221" mass="22625">MKRLSTTILATAMIFIPAAGFAEDTHHPPAGAATEPAAQSAAPAPAPQVTVPGNGMSPGGMMSPDMMRMMMGMMGGGMMGGGAMGGGQPMASPMGQMMSPEYVEGRIAFLAAELKVTDAQRPLWEAVAEALRAGAASTNDMMAGMGGGMMPNADTQAGVAPSEAASATPLQRIELQEKVLSARLDGLRKLKAALEPFYVSLDETQKAVAGKLLVPAPMGMM</sequence>
<feature type="region of interest" description="Disordered" evidence="1">
    <location>
        <begin position="26"/>
        <end position="58"/>
    </location>
</feature>
<evidence type="ECO:0000256" key="2">
    <source>
        <dbReference type="SAM" id="SignalP"/>
    </source>
</evidence>
<keyword evidence="4" id="KW-1185">Reference proteome</keyword>
<feature type="signal peptide" evidence="2">
    <location>
        <begin position="1"/>
        <end position="22"/>
    </location>
</feature>
<evidence type="ECO:0000313" key="3">
    <source>
        <dbReference type="EMBL" id="MFC3165780.1"/>
    </source>
</evidence>
<organism evidence="3 4">
    <name type="scientific">Ciceribacter thiooxidans</name>
    <dbReference type="NCBI Taxonomy" id="1969821"/>
    <lineage>
        <taxon>Bacteria</taxon>
        <taxon>Pseudomonadati</taxon>
        <taxon>Pseudomonadota</taxon>
        <taxon>Alphaproteobacteria</taxon>
        <taxon>Hyphomicrobiales</taxon>
        <taxon>Rhizobiaceae</taxon>
        <taxon>Ciceribacter</taxon>
    </lineage>
</organism>
<proteinExistence type="predicted"/>
<protein>
    <submittedName>
        <fullName evidence="3">Spy/CpxP family protein refolding chaperone</fullName>
    </submittedName>
</protein>
<name>A0ABV7IA04_9HYPH</name>
<accession>A0ABV7IA04</accession>